<reference evidence="1" key="1">
    <citation type="journal article" date="2021" name="PeerJ">
        <title>Extensive microbial diversity within the chicken gut microbiome revealed by metagenomics and culture.</title>
        <authorList>
            <person name="Gilroy R."/>
            <person name="Ravi A."/>
            <person name="Getino M."/>
            <person name="Pursley I."/>
            <person name="Horton D.L."/>
            <person name="Alikhan N.F."/>
            <person name="Baker D."/>
            <person name="Gharbi K."/>
            <person name="Hall N."/>
            <person name="Watson M."/>
            <person name="Adriaenssens E.M."/>
            <person name="Foster-Nyarko E."/>
            <person name="Jarju S."/>
            <person name="Secka A."/>
            <person name="Antonio M."/>
            <person name="Oren A."/>
            <person name="Chaudhuri R.R."/>
            <person name="La Ragione R."/>
            <person name="Hildebrand F."/>
            <person name="Pallen M.J."/>
        </authorList>
    </citation>
    <scope>NUCLEOTIDE SEQUENCE</scope>
    <source>
        <strain evidence="1">14975</strain>
    </source>
</reference>
<protein>
    <recommendedName>
        <fullName evidence="3">RHS repeat-associated core domain-containing protein</fullName>
    </recommendedName>
</protein>
<dbReference type="PANTHER" id="PTHR32305">
    <property type="match status" value="1"/>
</dbReference>
<dbReference type="Gene3D" id="2.180.10.10">
    <property type="entry name" value="RHS repeat-associated core"/>
    <property type="match status" value="1"/>
</dbReference>
<dbReference type="Pfam" id="PF09768">
    <property type="entry name" value="Peptidase_M76"/>
    <property type="match status" value="1"/>
</dbReference>
<dbReference type="InterPro" id="IPR022385">
    <property type="entry name" value="Rhs_assc_core"/>
</dbReference>
<dbReference type="InterPro" id="IPR050708">
    <property type="entry name" value="T6SS_VgrG/RHS"/>
</dbReference>
<dbReference type="AlphaFoldDB" id="A0A9D1VA40"/>
<dbReference type="Proteomes" id="UP000823964">
    <property type="component" value="Unassembled WGS sequence"/>
</dbReference>
<proteinExistence type="predicted"/>
<evidence type="ECO:0000313" key="1">
    <source>
        <dbReference type="EMBL" id="HIX19318.1"/>
    </source>
</evidence>
<comment type="caution">
    <text evidence="1">The sequence shown here is derived from an EMBL/GenBank/DDBJ whole genome shotgun (WGS) entry which is preliminary data.</text>
</comment>
<gene>
    <name evidence="1" type="ORF">H9862_01795</name>
</gene>
<name>A0A9D1VA40_9BACT</name>
<sequence length="318" mass="36494">VSGVFQWFILWDPTQSVATRPLGIRKDGTWYTYGWDLTKNICEVFGSDGYIKTAYTYTPYGAVTANGNVTQPIQWSSEYNDTELGLVYYNYRHYNPADGRWTGRDREEETESAFNRYDYSGNRTETVYDSLGMMSISACETVLKQVQKKPGKLSKTIRLILEELEQHDKSIKDKPGEKRCMPKFKCHCNKSVTTLGAYNPKTRQISINADKFDSSARMIATIQHELIHARQNCFIERVESCEGSICRELGANRDSGFCQNPSNREQGESVRQCVVRKASYSAAKACKKNRKNPKEMEALRKKIDAMYDKCKSAYYINY</sequence>
<evidence type="ECO:0008006" key="3">
    <source>
        <dbReference type="Google" id="ProtNLM"/>
    </source>
</evidence>
<dbReference type="NCBIfam" id="TIGR03696">
    <property type="entry name" value="Rhs_assc_core"/>
    <property type="match status" value="1"/>
</dbReference>
<dbReference type="EMBL" id="DXFQ01000027">
    <property type="protein sequence ID" value="HIX19318.1"/>
    <property type="molecule type" value="Genomic_DNA"/>
</dbReference>
<organism evidence="1 2">
    <name type="scientific">Candidatus Akkermansia intestinigallinarum</name>
    <dbReference type="NCBI Taxonomy" id="2838431"/>
    <lineage>
        <taxon>Bacteria</taxon>
        <taxon>Pseudomonadati</taxon>
        <taxon>Verrucomicrobiota</taxon>
        <taxon>Verrucomicrobiia</taxon>
        <taxon>Verrucomicrobiales</taxon>
        <taxon>Akkermansiaceae</taxon>
        <taxon>Akkermansia</taxon>
    </lineage>
</organism>
<feature type="non-terminal residue" evidence="1">
    <location>
        <position position="1"/>
    </location>
</feature>
<dbReference type="InterPro" id="IPR019165">
    <property type="entry name" value="Peptidase_M76_ATP23"/>
</dbReference>
<reference evidence="1" key="2">
    <citation type="submission" date="2021-04" db="EMBL/GenBank/DDBJ databases">
        <authorList>
            <person name="Gilroy R."/>
        </authorList>
    </citation>
    <scope>NUCLEOTIDE SEQUENCE</scope>
    <source>
        <strain evidence="1">14975</strain>
    </source>
</reference>
<accession>A0A9D1VA40</accession>
<dbReference type="PANTHER" id="PTHR32305:SF15">
    <property type="entry name" value="PROTEIN RHSA-RELATED"/>
    <property type="match status" value="1"/>
</dbReference>
<dbReference type="GO" id="GO:0004222">
    <property type="term" value="F:metalloendopeptidase activity"/>
    <property type="evidence" value="ECO:0007669"/>
    <property type="project" value="InterPro"/>
</dbReference>
<evidence type="ECO:0000313" key="2">
    <source>
        <dbReference type="Proteomes" id="UP000823964"/>
    </source>
</evidence>